<gene>
    <name evidence="9" type="ORF">BJ981_004034</name>
</gene>
<dbReference type="PANTHER" id="PTHR32439:SF9">
    <property type="entry name" value="BLR3264 PROTEIN"/>
    <property type="match status" value="1"/>
</dbReference>
<keyword evidence="10" id="KW-1185">Reference proteome</keyword>
<dbReference type="InterPro" id="IPR005117">
    <property type="entry name" value="NiRdtase/SiRdtase_haem-b_fer"/>
</dbReference>
<keyword evidence="6" id="KW-0411">Iron-sulfur</keyword>
<comment type="caution">
    <text evidence="9">The sequence shown here is derived from an EMBL/GenBank/DDBJ whole genome shotgun (WGS) entry which is preliminary data.</text>
</comment>
<evidence type="ECO:0000313" key="9">
    <source>
        <dbReference type="EMBL" id="MBB5628335.1"/>
    </source>
</evidence>
<keyword evidence="3" id="KW-0479">Metal-binding</keyword>
<proteinExistence type="predicted"/>
<evidence type="ECO:0000256" key="1">
    <source>
        <dbReference type="ARBA" id="ARBA00022485"/>
    </source>
</evidence>
<protein>
    <submittedName>
        <fullName evidence="9">Precorrin-3B synthase</fullName>
        <ecNumber evidence="9">1.14.13.83</ecNumber>
    </submittedName>
</protein>
<keyword evidence="4 9" id="KW-0560">Oxidoreductase</keyword>
<dbReference type="SUPFAM" id="SSF56014">
    <property type="entry name" value="Nitrite and sulphite reductase 4Fe-4S domain-like"/>
    <property type="match status" value="1"/>
</dbReference>
<dbReference type="Pfam" id="PF03460">
    <property type="entry name" value="NIR_SIR_ferr"/>
    <property type="match status" value="2"/>
</dbReference>
<dbReference type="GO" id="GO:0051539">
    <property type="term" value="F:4 iron, 4 sulfur cluster binding"/>
    <property type="evidence" value="ECO:0007669"/>
    <property type="project" value="UniProtKB-KW"/>
</dbReference>
<evidence type="ECO:0000313" key="10">
    <source>
        <dbReference type="Proteomes" id="UP000588112"/>
    </source>
</evidence>
<evidence type="ECO:0000256" key="6">
    <source>
        <dbReference type="ARBA" id="ARBA00023014"/>
    </source>
</evidence>
<organism evidence="9 10">
    <name type="scientific">Sphaerisporangium krabiense</name>
    <dbReference type="NCBI Taxonomy" id="763782"/>
    <lineage>
        <taxon>Bacteria</taxon>
        <taxon>Bacillati</taxon>
        <taxon>Actinomycetota</taxon>
        <taxon>Actinomycetes</taxon>
        <taxon>Streptosporangiales</taxon>
        <taxon>Streptosporangiaceae</taxon>
        <taxon>Sphaerisporangium</taxon>
    </lineage>
</organism>
<dbReference type="Gene3D" id="3.90.480.10">
    <property type="entry name" value="Sulfite Reductase Hemoprotein,Domain 2"/>
    <property type="match status" value="1"/>
</dbReference>
<evidence type="ECO:0000259" key="8">
    <source>
        <dbReference type="Pfam" id="PF03460"/>
    </source>
</evidence>
<dbReference type="Proteomes" id="UP000588112">
    <property type="component" value="Unassembled WGS sequence"/>
</dbReference>
<reference evidence="9 10" key="1">
    <citation type="submission" date="2020-08" db="EMBL/GenBank/DDBJ databases">
        <title>Sequencing the genomes of 1000 actinobacteria strains.</title>
        <authorList>
            <person name="Klenk H.-P."/>
        </authorList>
    </citation>
    <scope>NUCLEOTIDE SEQUENCE [LARGE SCALE GENOMIC DNA]</scope>
    <source>
        <strain evidence="9 10">DSM 45790</strain>
    </source>
</reference>
<dbReference type="SUPFAM" id="SSF55124">
    <property type="entry name" value="Nitrite/Sulfite reductase N-terminal domain-like"/>
    <property type="match status" value="2"/>
</dbReference>
<feature type="region of interest" description="Disordered" evidence="7">
    <location>
        <begin position="326"/>
        <end position="352"/>
    </location>
</feature>
<evidence type="ECO:0000256" key="2">
    <source>
        <dbReference type="ARBA" id="ARBA00022617"/>
    </source>
</evidence>
<evidence type="ECO:0000256" key="4">
    <source>
        <dbReference type="ARBA" id="ARBA00023002"/>
    </source>
</evidence>
<dbReference type="PANTHER" id="PTHR32439">
    <property type="entry name" value="FERREDOXIN--NITRITE REDUCTASE, CHLOROPLASTIC"/>
    <property type="match status" value="1"/>
</dbReference>
<accession>A0A7W8Z6W1</accession>
<sequence length="467" mass="47531">MAVVDFPERARRDACPGALQTHAAADGAVARVRVPGGLLTAGRLRELGAAAADLGSGVIELTSRANVQVRGLTGPAAARFAERMAAAGLLPSATHERVRNILASPLAGLDGRGLLEIAPLVRELDAMLLSRPALSDLPGRFLFALDDGRGDVAHLPADITYIPLPPPASPEPCEPVVPVQGAVLLAGRDTGLRAGPREAVALMIDAAEAFLTERAARGSTAWRIAELADGPEAITTRLHAPSRPTAPGRAAVAGEVAIPAEPGAVLLGPMPQADGRVALVVMPPLGRLTAAQTAVLAAAAEAGPGEVRLTPWRGVIVPGLTPEDAERWRSRSEEAGLVTDPRSPWSGVSSCAGRPGCEKSLSDVQTDATQATGQATTARAALLGDTARVTPQSGPARAALQAAAGPSGVPLPVHWVGCERRCGRPSGDAVLVVATGDGYRVEAGGGSVRATAIEDVAAAVTAARDAR</sequence>
<keyword evidence="1" id="KW-0004">4Fe-4S</keyword>
<keyword evidence="2" id="KW-0349">Heme</keyword>
<dbReference type="GO" id="GO:0046872">
    <property type="term" value="F:metal ion binding"/>
    <property type="evidence" value="ECO:0007669"/>
    <property type="project" value="UniProtKB-KW"/>
</dbReference>
<feature type="domain" description="Nitrite/Sulfite reductase ferredoxin-like" evidence="8">
    <location>
        <begin position="271"/>
        <end position="331"/>
    </location>
</feature>
<dbReference type="InterPro" id="IPR051329">
    <property type="entry name" value="NIR_SIR_4Fe-4S"/>
</dbReference>
<dbReference type="EMBL" id="JACHBR010000001">
    <property type="protein sequence ID" value="MBB5628335.1"/>
    <property type="molecule type" value="Genomic_DNA"/>
</dbReference>
<dbReference type="InterPro" id="IPR045854">
    <property type="entry name" value="NO2/SO3_Rdtase_4Fe4S_sf"/>
</dbReference>
<feature type="domain" description="Nitrite/Sulfite reductase ferredoxin-like" evidence="8">
    <location>
        <begin position="29"/>
        <end position="86"/>
    </location>
</feature>
<evidence type="ECO:0000256" key="3">
    <source>
        <dbReference type="ARBA" id="ARBA00022723"/>
    </source>
</evidence>
<evidence type="ECO:0000256" key="7">
    <source>
        <dbReference type="SAM" id="MobiDB-lite"/>
    </source>
</evidence>
<dbReference type="AlphaFoldDB" id="A0A7W8Z6W1"/>
<keyword evidence="5" id="KW-0408">Iron</keyword>
<evidence type="ECO:0000256" key="5">
    <source>
        <dbReference type="ARBA" id="ARBA00023004"/>
    </source>
</evidence>
<dbReference type="Gene3D" id="3.30.413.10">
    <property type="entry name" value="Sulfite Reductase Hemoprotein, domain 1"/>
    <property type="match status" value="1"/>
</dbReference>
<dbReference type="InterPro" id="IPR036136">
    <property type="entry name" value="Nit/Sulf_reduc_fer-like_dom_sf"/>
</dbReference>
<dbReference type="EC" id="1.14.13.83" evidence="9"/>
<name>A0A7W8Z6W1_9ACTN</name>
<dbReference type="RefSeq" id="WP_184612868.1">
    <property type="nucleotide sequence ID" value="NZ_BOOS01000064.1"/>
</dbReference>
<dbReference type="GO" id="GO:0043818">
    <property type="term" value="F:precorrin-3B synthase activity"/>
    <property type="evidence" value="ECO:0007669"/>
    <property type="project" value="UniProtKB-EC"/>
</dbReference>